<reference evidence="2 3" key="1">
    <citation type="journal article" date="2015" name="Genome Announc.">
        <title>Expanding the biotechnology potential of lactobacilli through comparative genomics of 213 strains and associated genera.</title>
        <authorList>
            <person name="Sun Z."/>
            <person name="Harris H.M."/>
            <person name="McCann A."/>
            <person name="Guo C."/>
            <person name="Argimon S."/>
            <person name="Zhang W."/>
            <person name="Yang X."/>
            <person name="Jeffery I.B."/>
            <person name="Cooney J.C."/>
            <person name="Kagawa T.F."/>
            <person name="Liu W."/>
            <person name="Song Y."/>
            <person name="Salvetti E."/>
            <person name="Wrobel A."/>
            <person name="Rasinkangas P."/>
            <person name="Parkhill J."/>
            <person name="Rea M.C."/>
            <person name="O'Sullivan O."/>
            <person name="Ritari J."/>
            <person name="Douillard F.P."/>
            <person name="Paul Ross R."/>
            <person name="Yang R."/>
            <person name="Briner A.E."/>
            <person name="Felis G.E."/>
            <person name="de Vos W.M."/>
            <person name="Barrangou R."/>
            <person name="Klaenhammer T.R."/>
            <person name="Caufield P.W."/>
            <person name="Cui Y."/>
            <person name="Zhang H."/>
            <person name="O'Toole P.W."/>
        </authorList>
    </citation>
    <scope>NUCLEOTIDE SEQUENCE [LARGE SCALE GENOMIC DNA]</scope>
    <source>
        <strain evidence="2 3">DSM 20001</strain>
    </source>
</reference>
<protein>
    <submittedName>
        <fullName evidence="2">TPR repeat-containing protein</fullName>
    </submittedName>
</protein>
<dbReference type="AlphaFoldDB" id="A0A0R1F120"/>
<name>A0A0R1F120_9LACO</name>
<evidence type="ECO:0000313" key="2">
    <source>
        <dbReference type="EMBL" id="KRK15541.1"/>
    </source>
</evidence>
<sequence>MKQQGGLLMGEPIPFPQNFQRFVQLGCEASQKQQWTEAIDYLQAAYELKQTFAVNVLLVTALLADEQYQQAATLAQEQASAYLDSQDAGRLYLTVLCKIHDFIGIRKLCHLQPGKQTPTFWTQQLTLVKQAEKLYRQQATQQIKELQKALYQLSAVPIYEQLNLAKRAQQLPQTEFVLASRRLLTDLYVHPLLRANFLDELRQLGINTAVEYLWLDETIKTVVPAELKAITEVASIQALQKQLFTQLAADPVLTQTISGELALHAAYLYPCADQVITQPKVWAAVYLTTYAGKKNNLAAFATAEITAVQDWQQRFNRLTQRLSE</sequence>
<organism evidence="2 3">
    <name type="scientific">Loigolactobacillus coryniformis subsp. coryniformis KCTC 3167 = DSM 20001</name>
    <dbReference type="NCBI Taxonomy" id="913848"/>
    <lineage>
        <taxon>Bacteria</taxon>
        <taxon>Bacillati</taxon>
        <taxon>Bacillota</taxon>
        <taxon>Bacilli</taxon>
        <taxon>Lactobacillales</taxon>
        <taxon>Lactobacillaceae</taxon>
        <taxon>Loigolactobacillus</taxon>
    </lineage>
</organism>
<accession>A0A0R1F120</accession>
<dbReference type="PATRIC" id="fig|913848.6.peg.1695"/>
<dbReference type="eggNOG" id="COG0457">
    <property type="taxonomic scope" value="Bacteria"/>
</dbReference>
<gene>
    <name evidence="2" type="ORF">FD22_GL001657</name>
</gene>
<keyword evidence="1" id="KW-0175">Coiled coil</keyword>
<feature type="coiled-coil region" evidence="1">
    <location>
        <begin position="129"/>
        <end position="156"/>
    </location>
</feature>
<evidence type="ECO:0000313" key="3">
    <source>
        <dbReference type="Proteomes" id="UP000051181"/>
    </source>
</evidence>
<dbReference type="EMBL" id="AZCN01000046">
    <property type="protein sequence ID" value="KRK15541.1"/>
    <property type="molecule type" value="Genomic_DNA"/>
</dbReference>
<evidence type="ECO:0000256" key="1">
    <source>
        <dbReference type="SAM" id="Coils"/>
    </source>
</evidence>
<proteinExistence type="predicted"/>
<dbReference type="Proteomes" id="UP000051181">
    <property type="component" value="Unassembled WGS sequence"/>
</dbReference>
<comment type="caution">
    <text evidence="2">The sequence shown here is derived from an EMBL/GenBank/DDBJ whole genome shotgun (WGS) entry which is preliminary data.</text>
</comment>